<evidence type="ECO:0000256" key="6">
    <source>
        <dbReference type="ARBA" id="ARBA00035294"/>
    </source>
</evidence>
<dbReference type="SUPFAM" id="SSF54995">
    <property type="entry name" value="Ribosomal protein S6"/>
    <property type="match status" value="1"/>
</dbReference>
<evidence type="ECO:0000313" key="9">
    <source>
        <dbReference type="Proteomes" id="UP000310168"/>
    </source>
</evidence>
<comment type="caution">
    <text evidence="8">The sequence shown here is derived from an EMBL/GenBank/DDBJ whole genome shotgun (WGS) entry which is preliminary data.</text>
</comment>
<sequence length="136" mass="16781">MKEYEILFVTEINDSLHQKAKEHIKAIFHNYNAEIFDESDYGVYTLSYPIRKVNQGKYYYYHFRCDGKSLEAIEKELRYELSILRFIIVRLDEIVEKEDSKKAERRKRRAEWREKRIREYNNSNNEEEESYGFRFK</sequence>
<reference evidence="8 9" key="1">
    <citation type="journal article" date="2019" name="Anaerobe">
        <title>Brachyspira catarrhinii sp. nov., an anaerobic intestinal spirochaete isolated from vervet monkeys may have been misidentified as Brachyspira aalborgi in previous studies.</title>
        <authorList>
            <person name="Phillips N.D."/>
            <person name="La T."/>
            <person name="Hampson D.J."/>
        </authorList>
    </citation>
    <scope>NUCLEOTIDE SEQUENCE [LARGE SCALE GENOMIC DNA]</scope>
    <source>
        <strain evidence="8 9">Z12</strain>
    </source>
</reference>
<keyword evidence="3 7" id="KW-0689">Ribosomal protein</keyword>
<dbReference type="Gene3D" id="3.30.70.60">
    <property type="match status" value="1"/>
</dbReference>
<dbReference type="GO" id="GO:0005840">
    <property type="term" value="C:ribosome"/>
    <property type="evidence" value="ECO:0007669"/>
    <property type="project" value="UniProtKB-KW"/>
</dbReference>
<keyword evidence="9" id="KW-1185">Reference proteome</keyword>
<keyword evidence="2 7" id="KW-0694">RNA-binding</keyword>
<evidence type="ECO:0000313" key="8">
    <source>
        <dbReference type="EMBL" id="TKZ35800.1"/>
    </source>
</evidence>
<evidence type="ECO:0000256" key="1">
    <source>
        <dbReference type="ARBA" id="ARBA00009512"/>
    </source>
</evidence>
<dbReference type="InterPro" id="IPR014717">
    <property type="entry name" value="Transl_elong_EF1B/ribsomal_bS6"/>
</dbReference>
<proteinExistence type="inferred from homology"/>
<evidence type="ECO:0000256" key="7">
    <source>
        <dbReference type="HAMAP-Rule" id="MF_00360"/>
    </source>
</evidence>
<dbReference type="RefSeq" id="WP_137997724.1">
    <property type="nucleotide sequence ID" value="NZ_SJDU01000053.1"/>
</dbReference>
<dbReference type="CDD" id="cd00473">
    <property type="entry name" value="bS6"/>
    <property type="match status" value="1"/>
</dbReference>
<name>A0ABY2TSK4_9SPIR</name>
<dbReference type="Pfam" id="PF01250">
    <property type="entry name" value="Ribosomal_S6"/>
    <property type="match status" value="1"/>
</dbReference>
<evidence type="ECO:0000256" key="3">
    <source>
        <dbReference type="ARBA" id="ARBA00022980"/>
    </source>
</evidence>
<organism evidence="8 9">
    <name type="scientific">Brachyspira catarrhinii</name>
    <dbReference type="NCBI Taxonomy" id="2528966"/>
    <lineage>
        <taxon>Bacteria</taxon>
        <taxon>Pseudomonadati</taxon>
        <taxon>Spirochaetota</taxon>
        <taxon>Spirochaetia</taxon>
        <taxon>Brachyspirales</taxon>
        <taxon>Brachyspiraceae</taxon>
        <taxon>Brachyspira</taxon>
    </lineage>
</organism>
<evidence type="ECO:0000256" key="5">
    <source>
        <dbReference type="ARBA" id="ARBA00035104"/>
    </source>
</evidence>
<evidence type="ECO:0000256" key="2">
    <source>
        <dbReference type="ARBA" id="ARBA00022884"/>
    </source>
</evidence>
<protein>
    <recommendedName>
        <fullName evidence="6 7">Small ribosomal subunit protein bS6</fullName>
    </recommendedName>
</protein>
<dbReference type="EMBL" id="SJDU01000053">
    <property type="protein sequence ID" value="TKZ35800.1"/>
    <property type="molecule type" value="Genomic_DNA"/>
</dbReference>
<evidence type="ECO:0000256" key="4">
    <source>
        <dbReference type="ARBA" id="ARBA00023274"/>
    </source>
</evidence>
<dbReference type="HAMAP" id="MF_00360">
    <property type="entry name" value="Ribosomal_bS6"/>
    <property type="match status" value="1"/>
</dbReference>
<dbReference type="InterPro" id="IPR020814">
    <property type="entry name" value="Ribosomal_S6_plastid/chlpt"/>
</dbReference>
<gene>
    <name evidence="7 8" type="primary">rpsF</name>
    <name evidence="8" type="ORF">EZH24_03390</name>
</gene>
<keyword evidence="4 7" id="KW-0687">Ribonucleoprotein</keyword>
<comment type="similarity">
    <text evidence="1 7">Belongs to the bacterial ribosomal protein bS6 family.</text>
</comment>
<dbReference type="InterPro" id="IPR000529">
    <property type="entry name" value="Ribosomal_bS6"/>
</dbReference>
<comment type="function">
    <text evidence="5 7">Binds together with bS18 to 16S ribosomal RNA.</text>
</comment>
<keyword evidence="7" id="KW-0699">rRNA-binding</keyword>
<dbReference type="InterPro" id="IPR035980">
    <property type="entry name" value="Ribosomal_bS6_sf"/>
</dbReference>
<dbReference type="Proteomes" id="UP000310168">
    <property type="component" value="Unassembled WGS sequence"/>
</dbReference>
<dbReference type="NCBIfam" id="TIGR00166">
    <property type="entry name" value="S6"/>
    <property type="match status" value="1"/>
</dbReference>
<accession>A0ABY2TSK4</accession>